<organism evidence="2 3">
    <name type="scientific">Actinomyces naeslundii</name>
    <dbReference type="NCBI Taxonomy" id="1655"/>
    <lineage>
        <taxon>Bacteria</taxon>
        <taxon>Bacillati</taxon>
        <taxon>Actinomycetota</taxon>
        <taxon>Actinomycetes</taxon>
        <taxon>Actinomycetales</taxon>
        <taxon>Actinomycetaceae</taxon>
        <taxon>Actinomyces</taxon>
    </lineage>
</organism>
<evidence type="ECO:0000313" key="3">
    <source>
        <dbReference type="Proteomes" id="UP001163127"/>
    </source>
</evidence>
<accession>A0AA47FJL5</accession>
<dbReference type="AlphaFoldDB" id="A0AA47FJL5"/>
<name>A0AA47FJL5_ACTNA</name>
<dbReference type="Proteomes" id="UP001163127">
    <property type="component" value="Chromosome"/>
</dbReference>
<feature type="region of interest" description="Disordered" evidence="1">
    <location>
        <begin position="25"/>
        <end position="47"/>
    </location>
</feature>
<protein>
    <submittedName>
        <fullName evidence="2">Uncharacterized protein</fullName>
    </submittedName>
</protein>
<proteinExistence type="predicted"/>
<dbReference type="EMBL" id="CP113787">
    <property type="protein sequence ID" value="WAL43138.1"/>
    <property type="molecule type" value="Genomic_DNA"/>
</dbReference>
<dbReference type="RefSeq" id="WP_179078567.1">
    <property type="nucleotide sequence ID" value="NZ_CP113787.1"/>
</dbReference>
<gene>
    <name evidence="2" type="ORF">OFA60_00805</name>
</gene>
<sequence>MLPTAPRRSPDALALLWTQEADGADVDTGTADHFDKIFTDDPEPRRL</sequence>
<evidence type="ECO:0000256" key="1">
    <source>
        <dbReference type="SAM" id="MobiDB-lite"/>
    </source>
</evidence>
<reference evidence="2" key="1">
    <citation type="submission" date="2022-11" db="EMBL/GenBank/DDBJ databases">
        <title>Dental biofilm bacteria. Genome sequencing and assembly.</title>
        <authorList>
            <person name="Robertsson C."/>
        </authorList>
    </citation>
    <scope>NUCLEOTIDE SEQUENCE</scope>
    <source>
        <strain evidence="2">CW</strain>
    </source>
</reference>
<feature type="compositionally biased region" description="Basic and acidic residues" evidence="1">
    <location>
        <begin position="30"/>
        <end position="47"/>
    </location>
</feature>
<evidence type="ECO:0000313" key="2">
    <source>
        <dbReference type="EMBL" id="WAL43138.1"/>
    </source>
</evidence>